<reference evidence="2 3" key="1">
    <citation type="submission" date="2019-07" db="EMBL/GenBank/DDBJ databases">
        <title>Shewanella sp. YLB-06 whole genomic sequence.</title>
        <authorList>
            <person name="Yu L."/>
        </authorList>
    </citation>
    <scope>NUCLEOTIDE SEQUENCE [LARGE SCALE GENOMIC DNA]</scope>
    <source>
        <strain evidence="2 3">YLB-06</strain>
    </source>
</reference>
<name>A0ABX5X7H2_9GAMM</name>
<evidence type="ECO:0000313" key="2">
    <source>
        <dbReference type="EMBL" id="QDO85858.1"/>
    </source>
</evidence>
<sequence>MNMKQITIVLCLLTLTLFSQLAFAENQSGKVVRMNLYGGEWSNSWKGGMLYKLDTMPAGISYFTVKHADIAFDQFFALLLAAKHADSSVIVTFNAGAQDANGYINTLAISDD</sequence>
<accession>A0ABX5X7H2</accession>
<gene>
    <name evidence="2" type="ORF">FM037_24605</name>
</gene>
<protein>
    <submittedName>
        <fullName evidence="2">Uncharacterized protein</fullName>
    </submittedName>
</protein>
<dbReference type="EMBL" id="CP041614">
    <property type="protein sequence ID" value="QDO85858.1"/>
    <property type="molecule type" value="Genomic_DNA"/>
</dbReference>
<dbReference type="Proteomes" id="UP000315947">
    <property type="component" value="Chromosome"/>
</dbReference>
<proteinExistence type="predicted"/>
<evidence type="ECO:0000256" key="1">
    <source>
        <dbReference type="SAM" id="SignalP"/>
    </source>
</evidence>
<evidence type="ECO:0000313" key="3">
    <source>
        <dbReference type="Proteomes" id="UP000315947"/>
    </source>
</evidence>
<keyword evidence="3" id="KW-1185">Reference proteome</keyword>
<organism evidence="2 3">
    <name type="scientific">Shewanella psychropiezotolerans</name>
    <dbReference type="NCBI Taxonomy" id="2593655"/>
    <lineage>
        <taxon>Bacteria</taxon>
        <taxon>Pseudomonadati</taxon>
        <taxon>Pseudomonadota</taxon>
        <taxon>Gammaproteobacteria</taxon>
        <taxon>Alteromonadales</taxon>
        <taxon>Shewanellaceae</taxon>
        <taxon>Shewanella</taxon>
    </lineage>
</organism>
<feature type="chain" id="PRO_5045776373" evidence="1">
    <location>
        <begin position="25"/>
        <end position="112"/>
    </location>
</feature>
<feature type="signal peptide" evidence="1">
    <location>
        <begin position="1"/>
        <end position="24"/>
    </location>
</feature>
<keyword evidence="1" id="KW-0732">Signal</keyword>